<evidence type="ECO:0000256" key="5">
    <source>
        <dbReference type="ARBA" id="ARBA00023128"/>
    </source>
</evidence>
<keyword evidence="5" id="KW-0496">Mitochondrion</keyword>
<organism evidence="7 8">
    <name type="scientific">Nyssa sinensis</name>
    <dbReference type="NCBI Taxonomy" id="561372"/>
    <lineage>
        <taxon>Eukaryota</taxon>
        <taxon>Viridiplantae</taxon>
        <taxon>Streptophyta</taxon>
        <taxon>Embryophyta</taxon>
        <taxon>Tracheophyta</taxon>
        <taxon>Spermatophyta</taxon>
        <taxon>Magnoliopsida</taxon>
        <taxon>eudicotyledons</taxon>
        <taxon>Gunneridae</taxon>
        <taxon>Pentapetalae</taxon>
        <taxon>asterids</taxon>
        <taxon>Cornales</taxon>
        <taxon>Nyssaceae</taxon>
        <taxon>Nyssa</taxon>
    </lineage>
</organism>
<dbReference type="EMBL" id="CM018051">
    <property type="protein sequence ID" value="KAA8516866.1"/>
    <property type="molecule type" value="Genomic_DNA"/>
</dbReference>
<dbReference type="GO" id="GO:0005739">
    <property type="term" value="C:mitochondrion"/>
    <property type="evidence" value="ECO:0007669"/>
    <property type="project" value="UniProtKB-SubCell"/>
</dbReference>
<dbReference type="PROSITE" id="PS51375">
    <property type="entry name" value="PPR"/>
    <property type="match status" value="1"/>
</dbReference>
<evidence type="ECO:0000256" key="2">
    <source>
        <dbReference type="ARBA" id="ARBA00007626"/>
    </source>
</evidence>
<evidence type="ECO:0000256" key="1">
    <source>
        <dbReference type="ARBA" id="ARBA00004173"/>
    </source>
</evidence>
<keyword evidence="4" id="KW-0809">Transit peptide</keyword>
<proteinExistence type="inferred from homology"/>
<evidence type="ECO:0000313" key="7">
    <source>
        <dbReference type="EMBL" id="KAA8516866.1"/>
    </source>
</evidence>
<comment type="similarity">
    <text evidence="2">Belongs to the PPR family. P subfamily.</text>
</comment>
<dbReference type="PANTHER" id="PTHR45717">
    <property type="entry name" value="OS12G0527900 PROTEIN"/>
    <property type="match status" value="1"/>
</dbReference>
<dbReference type="Gene3D" id="1.25.40.10">
    <property type="entry name" value="Tetratricopeptide repeat domain"/>
    <property type="match status" value="2"/>
</dbReference>
<gene>
    <name evidence="7" type="ORF">F0562_017316</name>
</gene>
<dbReference type="Pfam" id="PF13041">
    <property type="entry name" value="PPR_2"/>
    <property type="match status" value="1"/>
</dbReference>
<dbReference type="GO" id="GO:0003729">
    <property type="term" value="F:mRNA binding"/>
    <property type="evidence" value="ECO:0007669"/>
    <property type="project" value="UniProtKB-ARBA"/>
</dbReference>
<dbReference type="Pfam" id="PF01535">
    <property type="entry name" value="PPR"/>
    <property type="match status" value="3"/>
</dbReference>
<evidence type="ECO:0000256" key="3">
    <source>
        <dbReference type="ARBA" id="ARBA00022737"/>
    </source>
</evidence>
<evidence type="ECO:0000256" key="6">
    <source>
        <dbReference type="PROSITE-ProRule" id="PRU00708"/>
    </source>
</evidence>
<sequence length="533" mass="61210">MKLFRSNGVFDLNICSWCFGFRRVSLYSTTATVSEPGKSKDSLYRRISPIGDPRVSIVPVLDQWIEEGRKVYKDQLQNIIKQLRRYRRFKHALEVSQWMSDTRDFSLSSRDIAVRMDLISKVHGMNQAANYFNNIPEQLKLMETYSALLNCYAQEKSVEKADEIMQKMRNLGLARTLLCYNVMLNLYHQTRNYEKLDPLMQEMEEKGIQCDKFTFSIRLTAYSATSDTEGMDRILQRMESDRGVVLDWNTYAVAASGYMKAGILDKALAMLKKSEGLIVTSRRKNVAFDFLLTQYATTGNKDEVLRLWEVYKKTEKIYNRGYMSMITSLLKFDDIEGAEKIFDEWESSELSYDFRIPNFLIGAYSRKGLMEKAEALKSRAEVKGGKPLSHTWYYLATGYVDTNEIPKALEAMKVAISLCQSGWKPSKASLVACLEYLKVKGDIEESMEFIRSLQTQGIISTDVHEKLLNYIKNGKSNSNVPSLVEEDYVVGDGETPVTSVPEQIWLKRHVQNAPETIVEVPMGFYHMKPCIII</sequence>
<accession>A0A5J4ZGS0</accession>
<dbReference type="InterPro" id="IPR011990">
    <property type="entry name" value="TPR-like_helical_dom_sf"/>
</dbReference>
<dbReference type="NCBIfam" id="TIGR00756">
    <property type="entry name" value="PPR"/>
    <property type="match status" value="1"/>
</dbReference>
<dbReference type="InterPro" id="IPR002885">
    <property type="entry name" value="PPR_rpt"/>
</dbReference>
<reference evidence="7 8" key="1">
    <citation type="submission" date="2019-09" db="EMBL/GenBank/DDBJ databases">
        <title>A chromosome-level genome assembly of the Chinese tupelo Nyssa sinensis.</title>
        <authorList>
            <person name="Yang X."/>
            <person name="Kang M."/>
            <person name="Yang Y."/>
            <person name="Xiong H."/>
            <person name="Wang M."/>
            <person name="Zhang Z."/>
            <person name="Wang Z."/>
            <person name="Wu H."/>
            <person name="Ma T."/>
            <person name="Liu J."/>
            <person name="Xi Z."/>
        </authorList>
    </citation>
    <scope>NUCLEOTIDE SEQUENCE [LARGE SCALE GENOMIC DNA]</scope>
    <source>
        <strain evidence="7">J267</strain>
        <tissue evidence="7">Leaf</tissue>
    </source>
</reference>
<feature type="repeat" description="PPR" evidence="6">
    <location>
        <begin position="141"/>
        <end position="175"/>
    </location>
</feature>
<name>A0A5J4ZGS0_9ASTE</name>
<dbReference type="PANTHER" id="PTHR45717:SF28">
    <property type="entry name" value="PENTACOTRIPEPTIDE-REPEAT REGION OF PRORP DOMAIN-CONTAINING PROTEIN"/>
    <property type="match status" value="1"/>
</dbReference>
<dbReference type="FunFam" id="1.25.40.10:FF:000385">
    <property type="entry name" value="Pentatricopeptide repeat-containing protein mitochondrial"/>
    <property type="match status" value="1"/>
</dbReference>
<evidence type="ECO:0008006" key="9">
    <source>
        <dbReference type="Google" id="ProtNLM"/>
    </source>
</evidence>
<dbReference type="AlphaFoldDB" id="A0A5J4ZGS0"/>
<dbReference type="Proteomes" id="UP000325577">
    <property type="component" value="Linkage Group LG8"/>
</dbReference>
<evidence type="ECO:0000256" key="4">
    <source>
        <dbReference type="ARBA" id="ARBA00022946"/>
    </source>
</evidence>
<keyword evidence="3" id="KW-0677">Repeat</keyword>
<protein>
    <recommendedName>
        <fullName evidence="9">Pentacotripeptide-repeat region of PRORP domain-containing protein</fullName>
    </recommendedName>
</protein>
<evidence type="ECO:0000313" key="8">
    <source>
        <dbReference type="Proteomes" id="UP000325577"/>
    </source>
</evidence>
<keyword evidence="8" id="KW-1185">Reference proteome</keyword>
<dbReference type="OrthoDB" id="1890565at2759"/>
<comment type="subcellular location">
    <subcellularLocation>
        <location evidence="1">Mitochondrion</location>
    </subcellularLocation>
</comment>